<organism evidence="1 2">
    <name type="scientific">Fusarium xylarioides</name>
    <dbReference type="NCBI Taxonomy" id="221167"/>
    <lineage>
        <taxon>Eukaryota</taxon>
        <taxon>Fungi</taxon>
        <taxon>Dikarya</taxon>
        <taxon>Ascomycota</taxon>
        <taxon>Pezizomycotina</taxon>
        <taxon>Sordariomycetes</taxon>
        <taxon>Hypocreomycetidae</taxon>
        <taxon>Hypocreales</taxon>
        <taxon>Nectriaceae</taxon>
        <taxon>Fusarium</taxon>
        <taxon>Fusarium fujikuroi species complex</taxon>
    </lineage>
</organism>
<dbReference type="EMBL" id="JADFTT010011397">
    <property type="protein sequence ID" value="KAG5742425.1"/>
    <property type="molecule type" value="Genomic_DNA"/>
</dbReference>
<evidence type="ECO:0000313" key="1">
    <source>
        <dbReference type="EMBL" id="KAG5742425.1"/>
    </source>
</evidence>
<sequence>MRQLNECAQALEHWDAAIRARRGDLNTIKVGFTF</sequence>
<gene>
    <name evidence="1" type="ORF">H9Q72_014608</name>
</gene>
<dbReference type="AlphaFoldDB" id="A0A9P7HJE5"/>
<proteinExistence type="predicted"/>
<reference evidence="1" key="2">
    <citation type="submission" date="2020-10" db="EMBL/GenBank/DDBJ databases">
        <authorList>
            <person name="Peck L.D."/>
            <person name="Nowell R.W."/>
            <person name="Flood J."/>
            <person name="Ryan M.J."/>
            <person name="Barraclough T.G."/>
        </authorList>
    </citation>
    <scope>NUCLEOTIDE SEQUENCE</scope>
    <source>
        <strain evidence="1">IMI 127659i</strain>
    </source>
</reference>
<comment type="caution">
    <text evidence="1">The sequence shown here is derived from an EMBL/GenBank/DDBJ whole genome shotgun (WGS) entry which is preliminary data.</text>
</comment>
<reference evidence="1" key="1">
    <citation type="journal article" date="2020" name="bioRxiv">
        <title>Historical genomics reveals the evolutionary mechanisms behind multiple outbreaks of the host-specific coffee wilt pathogen Fusarium xylarioides.</title>
        <authorList>
            <person name="Peck D."/>
            <person name="Nowell R.W."/>
            <person name="Flood J."/>
            <person name="Ryan M.J."/>
            <person name="Barraclough T.G."/>
        </authorList>
    </citation>
    <scope>NUCLEOTIDE SEQUENCE</scope>
    <source>
        <strain evidence="1">IMI 127659i</strain>
    </source>
</reference>
<accession>A0A9P7HJE5</accession>
<name>A0A9P7HJE5_9HYPO</name>
<keyword evidence="2" id="KW-1185">Reference proteome</keyword>
<evidence type="ECO:0000313" key="2">
    <source>
        <dbReference type="Proteomes" id="UP000750502"/>
    </source>
</evidence>
<protein>
    <submittedName>
        <fullName evidence="1">Uncharacterized protein</fullName>
    </submittedName>
</protein>
<feature type="non-terminal residue" evidence="1">
    <location>
        <position position="34"/>
    </location>
</feature>
<dbReference type="Proteomes" id="UP000750502">
    <property type="component" value="Unassembled WGS sequence"/>
</dbReference>